<sequence length="107" mass="11805">MPEHLSPTSNIRGSGNGTGRHHSASATSGCQCDLHWIPVANHMVLDHHRHPMSSTTSQWTLPDMEKWAISDLFVTETGLYSFCSDLNGPELVVSKIGNISCQIFRTE</sequence>
<name>A0AAD7AMH3_9AGAR</name>
<dbReference type="Proteomes" id="UP001218218">
    <property type="component" value="Unassembled WGS sequence"/>
</dbReference>
<dbReference type="EMBL" id="JARIHO010000004">
    <property type="protein sequence ID" value="KAJ7362859.1"/>
    <property type="molecule type" value="Genomic_DNA"/>
</dbReference>
<gene>
    <name evidence="2" type="ORF">DFH08DRAFT_799884</name>
</gene>
<reference evidence="2" key="1">
    <citation type="submission" date="2023-03" db="EMBL/GenBank/DDBJ databases">
        <title>Massive genome expansion in bonnet fungi (Mycena s.s.) driven by repeated elements and novel gene families across ecological guilds.</title>
        <authorList>
            <consortium name="Lawrence Berkeley National Laboratory"/>
            <person name="Harder C.B."/>
            <person name="Miyauchi S."/>
            <person name="Viragh M."/>
            <person name="Kuo A."/>
            <person name="Thoen E."/>
            <person name="Andreopoulos B."/>
            <person name="Lu D."/>
            <person name="Skrede I."/>
            <person name="Drula E."/>
            <person name="Henrissat B."/>
            <person name="Morin E."/>
            <person name="Kohler A."/>
            <person name="Barry K."/>
            <person name="LaButti K."/>
            <person name="Morin E."/>
            <person name="Salamov A."/>
            <person name="Lipzen A."/>
            <person name="Mereny Z."/>
            <person name="Hegedus B."/>
            <person name="Baldrian P."/>
            <person name="Stursova M."/>
            <person name="Weitz H."/>
            <person name="Taylor A."/>
            <person name="Grigoriev I.V."/>
            <person name="Nagy L.G."/>
            <person name="Martin F."/>
            <person name="Kauserud H."/>
        </authorList>
    </citation>
    <scope>NUCLEOTIDE SEQUENCE</scope>
    <source>
        <strain evidence="2">CBHHK002</strain>
    </source>
</reference>
<keyword evidence="3" id="KW-1185">Reference proteome</keyword>
<evidence type="ECO:0000256" key="1">
    <source>
        <dbReference type="SAM" id="MobiDB-lite"/>
    </source>
</evidence>
<feature type="compositionally biased region" description="Polar residues" evidence="1">
    <location>
        <begin position="1"/>
        <end position="13"/>
    </location>
</feature>
<comment type="caution">
    <text evidence="2">The sequence shown here is derived from an EMBL/GenBank/DDBJ whole genome shotgun (WGS) entry which is preliminary data.</text>
</comment>
<proteinExistence type="predicted"/>
<evidence type="ECO:0000313" key="3">
    <source>
        <dbReference type="Proteomes" id="UP001218218"/>
    </source>
</evidence>
<accession>A0AAD7AMH3</accession>
<dbReference type="AlphaFoldDB" id="A0AAD7AMH3"/>
<feature type="region of interest" description="Disordered" evidence="1">
    <location>
        <begin position="1"/>
        <end position="27"/>
    </location>
</feature>
<evidence type="ECO:0000313" key="2">
    <source>
        <dbReference type="EMBL" id="KAJ7362859.1"/>
    </source>
</evidence>
<organism evidence="2 3">
    <name type="scientific">Mycena albidolilacea</name>
    <dbReference type="NCBI Taxonomy" id="1033008"/>
    <lineage>
        <taxon>Eukaryota</taxon>
        <taxon>Fungi</taxon>
        <taxon>Dikarya</taxon>
        <taxon>Basidiomycota</taxon>
        <taxon>Agaricomycotina</taxon>
        <taxon>Agaricomycetes</taxon>
        <taxon>Agaricomycetidae</taxon>
        <taxon>Agaricales</taxon>
        <taxon>Marasmiineae</taxon>
        <taxon>Mycenaceae</taxon>
        <taxon>Mycena</taxon>
    </lineage>
</organism>
<protein>
    <submittedName>
        <fullName evidence="2">Uncharacterized protein</fullName>
    </submittedName>
</protein>